<dbReference type="Gene3D" id="3.30.930.10">
    <property type="entry name" value="Bira Bifunctional Protein, Domain 2"/>
    <property type="match status" value="2"/>
</dbReference>
<dbReference type="NCBIfam" id="TIGR00409">
    <property type="entry name" value="proS_fam_II"/>
    <property type="match status" value="1"/>
</dbReference>
<evidence type="ECO:0000256" key="7">
    <source>
        <dbReference type="ARBA" id="ARBA00022917"/>
    </source>
</evidence>
<comment type="similarity">
    <text evidence="10">Belongs to the class-II aminoacyl-tRNA synthetase family. ProS type 1 subfamily.</text>
</comment>
<evidence type="ECO:0000256" key="8">
    <source>
        <dbReference type="ARBA" id="ARBA00023146"/>
    </source>
</evidence>
<dbReference type="InterPro" id="IPR002316">
    <property type="entry name" value="Pro-tRNA-ligase_IIa"/>
</dbReference>
<dbReference type="GO" id="GO:0002161">
    <property type="term" value="F:aminoacyl-tRNA deacylase activity"/>
    <property type="evidence" value="ECO:0007669"/>
    <property type="project" value="InterPro"/>
</dbReference>
<dbReference type="InterPro" id="IPR036754">
    <property type="entry name" value="YbaK/aa-tRNA-synt-asso_dom_sf"/>
</dbReference>
<dbReference type="FunFam" id="3.30.930.10:FF:000012">
    <property type="entry name" value="Proline--tRNA ligase"/>
    <property type="match status" value="1"/>
</dbReference>
<evidence type="ECO:0000256" key="3">
    <source>
        <dbReference type="ARBA" id="ARBA00022490"/>
    </source>
</evidence>
<keyword evidence="7 10" id="KW-0648">Protein biosynthesis</keyword>
<dbReference type="GO" id="GO:0006433">
    <property type="term" value="P:prolyl-tRNA aminoacylation"/>
    <property type="evidence" value="ECO:0007669"/>
    <property type="project" value="UniProtKB-UniRule"/>
</dbReference>
<dbReference type="PANTHER" id="PTHR42753:SF2">
    <property type="entry name" value="PROLINE--TRNA LIGASE"/>
    <property type="match status" value="1"/>
</dbReference>
<dbReference type="SUPFAM" id="SSF55681">
    <property type="entry name" value="Class II aaRS and biotin synthetases"/>
    <property type="match status" value="1"/>
</dbReference>
<keyword evidence="8 10" id="KW-0030">Aminoacyl-tRNA synthetase</keyword>
<dbReference type="Pfam" id="PF04073">
    <property type="entry name" value="tRNA_edit"/>
    <property type="match status" value="1"/>
</dbReference>
<comment type="catalytic activity">
    <reaction evidence="9 10">
        <text>tRNA(Pro) + L-proline + ATP = L-prolyl-tRNA(Pro) + AMP + diphosphate</text>
        <dbReference type="Rhea" id="RHEA:14305"/>
        <dbReference type="Rhea" id="RHEA-COMP:9700"/>
        <dbReference type="Rhea" id="RHEA-COMP:9702"/>
        <dbReference type="ChEBI" id="CHEBI:30616"/>
        <dbReference type="ChEBI" id="CHEBI:33019"/>
        <dbReference type="ChEBI" id="CHEBI:60039"/>
        <dbReference type="ChEBI" id="CHEBI:78442"/>
        <dbReference type="ChEBI" id="CHEBI:78532"/>
        <dbReference type="ChEBI" id="CHEBI:456215"/>
        <dbReference type="EC" id="6.1.1.15"/>
    </reaction>
</comment>
<evidence type="ECO:0000256" key="4">
    <source>
        <dbReference type="ARBA" id="ARBA00022598"/>
    </source>
</evidence>
<dbReference type="GO" id="GO:0005524">
    <property type="term" value="F:ATP binding"/>
    <property type="evidence" value="ECO:0007669"/>
    <property type="project" value="UniProtKB-UniRule"/>
</dbReference>
<dbReference type="InterPro" id="IPR033730">
    <property type="entry name" value="ProRS_core_prok"/>
</dbReference>
<sequence length="581" mass="64120">MKASRFFIGTLKEAPADAEIVSHQLMLRAGMIRRVAGGIYDYLPIGLRSVRKVERIVREEMERAGAIEILMPGVQPAELWQESGRWEQYGPELLRLRDRHQRDFVLGPTHEEVVTDIARREIKSYRQLPVNLFQIQTKFRDEIRPRFGVMRGREFIMKDAYSFDRDVAGLQRSYEAMYEAYTRIFTRLGLDFRAVAADNGSIGGSGSHEFHVIADTGEDAIVYCPDSDYAANIEAAEALAPVALRDAGTQPLTRVPTPGRAKCEAVAEQLGIGLEHTIKSIVLAVDAPEEQGGEAQIVLLLLRGDHSLNEIKASKVAGLSGWRFASEAEIVDHFGTPPGYLGPIGTRRPVRVIADRTVAAMSDFVCGANEVDYHLNGVNWERDLPEAEVADLRNVVEGDPSPDGKGTLSLCRGIEVGHVFQLGTKYSEAMSATYLDETGKPQPMQMGCYGIGVTRILGAAIEQNYDARGMIWPESIAPFEVVICPMGWDRSEAVREQAGALYDALRAAGVDVILDDRGERPGVMFADWELIGVPHRLVVGDRGLKEGKIEYQGRRDEQASLFDVGVAADEVIARIRAALNV</sequence>
<dbReference type="PANTHER" id="PTHR42753">
    <property type="entry name" value="MITOCHONDRIAL RIBOSOME PROTEIN L39/PROLYL-TRNA LIGASE FAMILY MEMBER"/>
    <property type="match status" value="1"/>
</dbReference>
<dbReference type="Pfam" id="PF00587">
    <property type="entry name" value="tRNA-synt_2b"/>
    <property type="match status" value="1"/>
</dbReference>
<dbReference type="PRINTS" id="PR01046">
    <property type="entry name" value="TRNASYNTHPRO"/>
</dbReference>
<dbReference type="OrthoDB" id="9809052at2"/>
<keyword evidence="3 10" id="KW-0963">Cytoplasm</keyword>
<evidence type="ECO:0000259" key="11">
    <source>
        <dbReference type="PROSITE" id="PS50862"/>
    </source>
</evidence>
<dbReference type="SUPFAM" id="SSF52954">
    <property type="entry name" value="Class II aaRS ABD-related"/>
    <property type="match status" value="1"/>
</dbReference>
<comment type="subunit">
    <text evidence="2 10">Homodimer.</text>
</comment>
<dbReference type="InterPro" id="IPR004500">
    <property type="entry name" value="Pro-tRNA-synth_IIa_bac-type"/>
</dbReference>
<dbReference type="NCBIfam" id="NF006625">
    <property type="entry name" value="PRK09194.1"/>
    <property type="match status" value="1"/>
</dbReference>
<dbReference type="CDD" id="cd00861">
    <property type="entry name" value="ProRS_anticodon_short"/>
    <property type="match status" value="1"/>
</dbReference>
<dbReference type="InterPro" id="IPR044140">
    <property type="entry name" value="ProRS_anticodon_short"/>
</dbReference>
<dbReference type="SUPFAM" id="SSF55826">
    <property type="entry name" value="YbaK/ProRS associated domain"/>
    <property type="match status" value="1"/>
</dbReference>
<keyword evidence="5 10" id="KW-0547">Nucleotide-binding</keyword>
<dbReference type="STRING" id="1770053.SAMN05216551_108189"/>
<evidence type="ECO:0000256" key="10">
    <source>
        <dbReference type="HAMAP-Rule" id="MF_01569"/>
    </source>
</evidence>
<dbReference type="InterPro" id="IPR023717">
    <property type="entry name" value="Pro-tRNA-Synthase_IIa_type1"/>
</dbReference>
<dbReference type="EMBL" id="FNLO01000008">
    <property type="protein sequence ID" value="SDV49561.1"/>
    <property type="molecule type" value="Genomic_DNA"/>
</dbReference>
<name>A0A1H2PRQ9_9BURK</name>
<dbReference type="CDD" id="cd04334">
    <property type="entry name" value="ProRS-INS"/>
    <property type="match status" value="1"/>
</dbReference>
<evidence type="ECO:0000256" key="1">
    <source>
        <dbReference type="ARBA" id="ARBA00004496"/>
    </source>
</evidence>
<comment type="subcellular location">
    <subcellularLocation>
        <location evidence="1 10">Cytoplasm</location>
    </subcellularLocation>
</comment>
<accession>A0A1H2PRQ9</accession>
<dbReference type="Gene3D" id="3.40.50.800">
    <property type="entry name" value="Anticodon-binding domain"/>
    <property type="match status" value="1"/>
</dbReference>
<gene>
    <name evidence="10" type="primary">proS</name>
    <name evidence="12" type="ORF">SAMN05216551_108189</name>
</gene>
<evidence type="ECO:0000256" key="6">
    <source>
        <dbReference type="ARBA" id="ARBA00022840"/>
    </source>
</evidence>
<evidence type="ECO:0000256" key="2">
    <source>
        <dbReference type="ARBA" id="ARBA00011738"/>
    </source>
</evidence>
<dbReference type="InterPro" id="IPR006195">
    <property type="entry name" value="aa-tRNA-synth_II"/>
</dbReference>
<dbReference type="EC" id="6.1.1.15" evidence="10"/>
<dbReference type="PROSITE" id="PS50862">
    <property type="entry name" value="AA_TRNA_LIGASE_II"/>
    <property type="match status" value="1"/>
</dbReference>
<comment type="function">
    <text evidence="10">Catalyzes the attachment of proline to tRNA(Pro) in a two-step reaction: proline is first activated by ATP to form Pro-AMP and then transferred to the acceptor end of tRNA(Pro). As ProRS can inadvertently accommodate and process non-cognate amino acids such as alanine and cysteine, to avoid such errors it has two additional distinct editing activities against alanine. One activity is designated as 'pretransfer' editing and involves the tRNA(Pro)-independent hydrolysis of activated Ala-AMP. The other activity is designated 'posttransfer' editing and involves deacylation of mischarged Ala-tRNA(Pro). The misacylated Cys-tRNA(Pro) is not edited by ProRS.</text>
</comment>
<dbReference type="GO" id="GO:0005829">
    <property type="term" value="C:cytosol"/>
    <property type="evidence" value="ECO:0007669"/>
    <property type="project" value="TreeGrafter"/>
</dbReference>
<reference evidence="13" key="1">
    <citation type="submission" date="2016-09" db="EMBL/GenBank/DDBJ databases">
        <authorList>
            <person name="Varghese N."/>
            <person name="Submissions S."/>
        </authorList>
    </citation>
    <scope>NUCLEOTIDE SEQUENCE [LARGE SCALE GENOMIC DNA]</scope>
    <source>
        <strain evidence="13">JS23</strain>
    </source>
</reference>
<dbReference type="FunFam" id="3.30.930.10:FF:000097">
    <property type="entry name" value="Proline--tRNA ligase"/>
    <property type="match status" value="1"/>
</dbReference>
<proteinExistence type="inferred from homology"/>
<dbReference type="InterPro" id="IPR036621">
    <property type="entry name" value="Anticodon-bd_dom_sf"/>
</dbReference>
<comment type="domain">
    <text evidence="10">Consists of three domains: the N-terminal catalytic domain, the editing domain and the C-terminal anticodon-binding domain.</text>
</comment>
<keyword evidence="4 10" id="KW-0436">Ligase</keyword>
<organism evidence="12 13">
    <name type="scientific">Chitinasiproducens palmae</name>
    <dbReference type="NCBI Taxonomy" id="1770053"/>
    <lineage>
        <taxon>Bacteria</taxon>
        <taxon>Pseudomonadati</taxon>
        <taxon>Pseudomonadota</taxon>
        <taxon>Betaproteobacteria</taxon>
        <taxon>Burkholderiales</taxon>
        <taxon>Burkholderiaceae</taxon>
        <taxon>Chitinasiproducens</taxon>
    </lineage>
</organism>
<keyword evidence="6 10" id="KW-0067">ATP-binding</keyword>
<dbReference type="CDD" id="cd00779">
    <property type="entry name" value="ProRS_core_prok"/>
    <property type="match status" value="1"/>
</dbReference>
<evidence type="ECO:0000256" key="9">
    <source>
        <dbReference type="ARBA" id="ARBA00047671"/>
    </source>
</evidence>
<dbReference type="Proteomes" id="UP000243719">
    <property type="component" value="Unassembled WGS sequence"/>
</dbReference>
<dbReference type="Pfam" id="PF03129">
    <property type="entry name" value="HGTP_anticodon"/>
    <property type="match status" value="1"/>
</dbReference>
<dbReference type="InterPro" id="IPR050062">
    <property type="entry name" value="Pro-tRNA_synthetase"/>
</dbReference>
<feature type="domain" description="Aminoacyl-transfer RNA synthetases class-II family profile" evidence="11">
    <location>
        <begin position="33"/>
        <end position="473"/>
    </location>
</feature>
<dbReference type="Gene3D" id="3.90.960.10">
    <property type="entry name" value="YbaK/aminoacyl-tRNA synthetase-associated domain"/>
    <property type="match status" value="1"/>
</dbReference>
<evidence type="ECO:0000256" key="5">
    <source>
        <dbReference type="ARBA" id="ARBA00022741"/>
    </source>
</evidence>
<dbReference type="RefSeq" id="WP_091909757.1">
    <property type="nucleotide sequence ID" value="NZ_FNLO01000008.1"/>
</dbReference>
<dbReference type="InterPro" id="IPR002314">
    <property type="entry name" value="aa-tRNA-synt_IIb"/>
</dbReference>
<evidence type="ECO:0000313" key="12">
    <source>
        <dbReference type="EMBL" id="SDV49561.1"/>
    </source>
</evidence>
<protein>
    <recommendedName>
        <fullName evidence="10">Proline--tRNA ligase</fullName>
        <ecNumber evidence="10">6.1.1.15</ecNumber>
    </recommendedName>
    <alternativeName>
        <fullName evidence="10">Prolyl-tRNA synthetase</fullName>
        <shortName evidence="10">ProRS</shortName>
    </alternativeName>
</protein>
<keyword evidence="13" id="KW-1185">Reference proteome</keyword>
<dbReference type="AlphaFoldDB" id="A0A1H2PRQ9"/>
<dbReference type="InterPro" id="IPR007214">
    <property type="entry name" value="YbaK/aa-tRNA-synth-assoc-dom"/>
</dbReference>
<dbReference type="HAMAP" id="MF_01569">
    <property type="entry name" value="Pro_tRNA_synth_type1"/>
    <property type="match status" value="1"/>
</dbReference>
<evidence type="ECO:0000313" key="13">
    <source>
        <dbReference type="Proteomes" id="UP000243719"/>
    </source>
</evidence>
<dbReference type="PIRSF" id="PIRSF001535">
    <property type="entry name" value="ProRS_1"/>
    <property type="match status" value="1"/>
</dbReference>
<dbReference type="InterPro" id="IPR045864">
    <property type="entry name" value="aa-tRNA-synth_II/BPL/LPL"/>
</dbReference>
<dbReference type="GO" id="GO:0004827">
    <property type="term" value="F:proline-tRNA ligase activity"/>
    <property type="evidence" value="ECO:0007669"/>
    <property type="project" value="UniProtKB-UniRule"/>
</dbReference>
<dbReference type="InterPro" id="IPR004154">
    <property type="entry name" value="Anticodon-bd"/>
</dbReference>